<evidence type="ECO:0000256" key="12">
    <source>
        <dbReference type="ARBA" id="ARBA00076160"/>
    </source>
</evidence>
<dbReference type="SUPFAM" id="SSF111337">
    <property type="entry name" value="QueA-like"/>
    <property type="match status" value="1"/>
</dbReference>
<evidence type="ECO:0000256" key="6">
    <source>
        <dbReference type="ARBA" id="ARBA00022691"/>
    </source>
</evidence>
<dbReference type="OrthoDB" id="9805933at2"/>
<dbReference type="EC" id="2.4.99.17" evidence="10 13"/>
<comment type="pathway">
    <text evidence="2 13">tRNA modification; tRNA-queuosine biosynthesis.</text>
</comment>
<dbReference type="EMBL" id="CP006939">
    <property type="protein sequence ID" value="AHC15201.1"/>
    <property type="molecule type" value="Genomic_DNA"/>
</dbReference>
<comment type="function">
    <text evidence="13">Transfers and isomerizes the ribose moiety from AdoMet to the 7-aminomethyl group of 7-deazaguanine (preQ1-tRNA) to give epoxyqueuosine (oQ-tRNA).</text>
</comment>
<dbReference type="Pfam" id="PF02547">
    <property type="entry name" value="Queuosine_synth"/>
    <property type="match status" value="1"/>
</dbReference>
<proteinExistence type="inferred from homology"/>
<name>V5WJ57_9SPIO</name>
<dbReference type="GO" id="GO:0008616">
    <property type="term" value="P:tRNA queuosine(34) biosynthetic process"/>
    <property type="evidence" value="ECO:0007669"/>
    <property type="project" value="UniProtKB-UniRule"/>
</dbReference>
<dbReference type="HAMAP" id="MF_00113">
    <property type="entry name" value="QueA"/>
    <property type="match status" value="1"/>
</dbReference>
<dbReference type="Gene3D" id="2.40.10.240">
    <property type="entry name" value="QueA-like"/>
    <property type="match status" value="1"/>
</dbReference>
<evidence type="ECO:0000256" key="7">
    <source>
        <dbReference type="ARBA" id="ARBA00022785"/>
    </source>
</evidence>
<evidence type="ECO:0000256" key="2">
    <source>
        <dbReference type="ARBA" id="ARBA00004691"/>
    </source>
</evidence>
<keyword evidence="14" id="KW-0413">Isomerase</keyword>
<keyword evidence="7 13" id="KW-0671">Queuosine biosynthesis</keyword>
<dbReference type="PANTHER" id="PTHR30307:SF0">
    <property type="entry name" value="S-ADENOSYLMETHIONINE:TRNA RIBOSYLTRANSFERASE-ISOMERASE"/>
    <property type="match status" value="1"/>
</dbReference>
<comment type="subcellular location">
    <subcellularLocation>
        <location evidence="1 13">Cytoplasm</location>
    </subcellularLocation>
</comment>
<evidence type="ECO:0000313" key="14">
    <source>
        <dbReference type="EMBL" id="AHC15201.1"/>
    </source>
</evidence>
<gene>
    <name evidence="13" type="primary">queA</name>
    <name evidence="14" type="ORF">L21SP2_1826</name>
</gene>
<dbReference type="GO" id="GO:0005737">
    <property type="term" value="C:cytoplasm"/>
    <property type="evidence" value="ECO:0007669"/>
    <property type="project" value="UniProtKB-SubCell"/>
</dbReference>
<dbReference type="InterPro" id="IPR042119">
    <property type="entry name" value="QueA_dom2"/>
</dbReference>
<dbReference type="InterPro" id="IPR003699">
    <property type="entry name" value="QueA"/>
</dbReference>
<evidence type="ECO:0000256" key="3">
    <source>
        <dbReference type="ARBA" id="ARBA00011245"/>
    </source>
</evidence>
<dbReference type="PATRIC" id="fig|1307761.3.peg.1820"/>
<comment type="subunit">
    <text evidence="3 13">Monomer.</text>
</comment>
<evidence type="ECO:0000256" key="9">
    <source>
        <dbReference type="ARBA" id="ARBA00061210"/>
    </source>
</evidence>
<dbReference type="InterPro" id="IPR036100">
    <property type="entry name" value="QueA_sf"/>
</dbReference>
<dbReference type="InterPro" id="IPR042118">
    <property type="entry name" value="QueA_dom1"/>
</dbReference>
<dbReference type="STRING" id="1307761.L21SP2_1826"/>
<evidence type="ECO:0000256" key="1">
    <source>
        <dbReference type="ARBA" id="ARBA00004496"/>
    </source>
</evidence>
<keyword evidence="5 13" id="KW-0808">Transferase</keyword>
<keyword evidence="4 13" id="KW-0963">Cytoplasm</keyword>
<sequence length="375" mass="42508">MKTKDFYFDLPEELVAQHPSETRGGSRLLVYDRKNEYRSQNTSHGAEDRVTHDMVSRLADHIPRDTLMVFNNTRVRKARVYATSDTGSRVEFLFLAPMISGNPEGSTAHIGTGFSSLPQDQPSDTWQVMVSKTKRQKPGRSYEFPADLKGEIIATEESLRIIRLDRQIDESYFSREGHVPLPPYIEREDDSSDDRRYQTVYASREGSVAAPTAGLHITQSILEALDARGIRRCEITLHVGLGTFLPVRSESILDHNMHSEEYEVSQESAELITRHKQAGAPVLAVGTTSVRTLESAWNAEQMKLPAGRNSTDIFIYPGYKFQVVDMLMTNFHTPESTLLMLVSAFAGKDEILRVYREAVDEKYRFFSYGDAMLIR</sequence>
<evidence type="ECO:0000256" key="10">
    <source>
        <dbReference type="ARBA" id="ARBA00066503"/>
    </source>
</evidence>
<dbReference type="AlphaFoldDB" id="V5WJ57"/>
<dbReference type="PANTHER" id="PTHR30307">
    <property type="entry name" value="S-ADENOSYLMETHIONINE:TRNA RIBOSYLTRANSFERASE-ISOMERASE"/>
    <property type="match status" value="1"/>
</dbReference>
<evidence type="ECO:0000256" key="4">
    <source>
        <dbReference type="ARBA" id="ARBA00022490"/>
    </source>
</evidence>
<dbReference type="HOGENOM" id="CLU_039110_1_0_12"/>
<comment type="similarity">
    <text evidence="9 13">Belongs to the QueA family.</text>
</comment>
<dbReference type="NCBIfam" id="NF001140">
    <property type="entry name" value="PRK00147.1"/>
    <property type="match status" value="1"/>
</dbReference>
<accession>V5WJ57</accession>
<evidence type="ECO:0000313" key="15">
    <source>
        <dbReference type="Proteomes" id="UP000018680"/>
    </source>
</evidence>
<dbReference type="Proteomes" id="UP000018680">
    <property type="component" value="Chromosome"/>
</dbReference>
<dbReference type="eggNOG" id="COG0809">
    <property type="taxonomic scope" value="Bacteria"/>
</dbReference>
<reference evidence="14 15" key="1">
    <citation type="journal article" date="2015" name="Stand. Genomic Sci.">
        <title>Complete genome sequence and description of Salinispira pacifica gen. nov., sp. nov., a novel spirochaete isolated form a hypersaline microbial mat.</title>
        <authorList>
            <person name="Ben Hania W."/>
            <person name="Joseph M."/>
            <person name="Schumann P."/>
            <person name="Bunk B."/>
            <person name="Fiebig A."/>
            <person name="Sproer C."/>
            <person name="Klenk H.P."/>
            <person name="Fardeau M.L."/>
            <person name="Spring S."/>
        </authorList>
    </citation>
    <scope>NUCLEOTIDE SEQUENCE [LARGE SCALE GENOMIC DNA]</scope>
    <source>
        <strain evidence="14 15">L21-RPul-D2</strain>
    </source>
</reference>
<evidence type="ECO:0000256" key="8">
    <source>
        <dbReference type="ARBA" id="ARBA00052751"/>
    </source>
</evidence>
<evidence type="ECO:0000256" key="5">
    <source>
        <dbReference type="ARBA" id="ARBA00022679"/>
    </source>
</evidence>
<keyword evidence="15" id="KW-1185">Reference proteome</keyword>
<dbReference type="NCBIfam" id="TIGR00113">
    <property type="entry name" value="queA"/>
    <property type="match status" value="1"/>
</dbReference>
<evidence type="ECO:0000256" key="11">
    <source>
        <dbReference type="ARBA" id="ARBA00069325"/>
    </source>
</evidence>
<dbReference type="GO" id="GO:0051075">
    <property type="term" value="F:S-adenosylmethionine:tRNA ribosyltransferase-isomerase activity"/>
    <property type="evidence" value="ECO:0007669"/>
    <property type="project" value="UniProtKB-EC"/>
</dbReference>
<protein>
    <recommendedName>
        <fullName evidence="11 13">S-adenosylmethionine:tRNA ribosyltransferase-isomerase</fullName>
        <ecNumber evidence="10 13">2.4.99.17</ecNumber>
    </recommendedName>
    <alternativeName>
        <fullName evidence="12 13">Queuosine biosynthesis protein QueA</fullName>
    </alternativeName>
</protein>
<keyword evidence="6 13" id="KW-0949">S-adenosyl-L-methionine</keyword>
<dbReference type="UniPathway" id="UPA00392"/>
<dbReference type="KEGG" id="slr:L21SP2_1826"/>
<dbReference type="RefSeq" id="WP_024268119.1">
    <property type="nucleotide sequence ID" value="NC_023035.1"/>
</dbReference>
<evidence type="ECO:0000256" key="13">
    <source>
        <dbReference type="HAMAP-Rule" id="MF_00113"/>
    </source>
</evidence>
<organism evidence="14 15">
    <name type="scientific">Salinispira pacifica</name>
    <dbReference type="NCBI Taxonomy" id="1307761"/>
    <lineage>
        <taxon>Bacteria</taxon>
        <taxon>Pseudomonadati</taxon>
        <taxon>Spirochaetota</taxon>
        <taxon>Spirochaetia</taxon>
        <taxon>Spirochaetales</taxon>
        <taxon>Spirochaetaceae</taxon>
        <taxon>Salinispira</taxon>
    </lineage>
</organism>
<dbReference type="Gene3D" id="3.40.1780.10">
    <property type="entry name" value="QueA-like"/>
    <property type="match status" value="1"/>
</dbReference>
<dbReference type="FunFam" id="3.40.1780.10:FF:000001">
    <property type="entry name" value="S-adenosylmethionine:tRNA ribosyltransferase-isomerase"/>
    <property type="match status" value="1"/>
</dbReference>
<comment type="catalytic activity">
    <reaction evidence="8 13">
        <text>7-aminomethyl-7-carbaguanosine(34) in tRNA + S-adenosyl-L-methionine = epoxyqueuosine(34) in tRNA + adenine + L-methionine + 2 H(+)</text>
        <dbReference type="Rhea" id="RHEA:32155"/>
        <dbReference type="Rhea" id="RHEA-COMP:10342"/>
        <dbReference type="Rhea" id="RHEA-COMP:18582"/>
        <dbReference type="ChEBI" id="CHEBI:15378"/>
        <dbReference type="ChEBI" id="CHEBI:16708"/>
        <dbReference type="ChEBI" id="CHEBI:57844"/>
        <dbReference type="ChEBI" id="CHEBI:59789"/>
        <dbReference type="ChEBI" id="CHEBI:82833"/>
        <dbReference type="ChEBI" id="CHEBI:194443"/>
        <dbReference type="EC" id="2.4.99.17"/>
    </reaction>
</comment>